<comment type="similarity">
    <text evidence="1">Belongs to the mTERF family.</text>
</comment>
<dbReference type="AlphaFoldDB" id="A0A3Q7XWV0"/>
<feature type="non-terminal residue" evidence="5">
    <location>
        <position position="556"/>
    </location>
</feature>
<sequence length="556" mass="63910">MLLGIHTNSFVGVAFAFPHKIEGRFVVGNFVPATHLIKAGRECEFGIQCYDYDYDRRRRKRRSWRCCGSGMSELEVLEEGRMAVSSYLKEMGVSVEESESIASNCPAYLNMLVEGVRDLEQWDVNFNSNFNLRDKLVHIASLKGDNGKLAYLESLGFTLSSSMNVARYIISSDTDSLPSFIHKVTSIKQLFFPPTSTHHYHHFLLINNILRIMRHLSISIHDEDLQHTFSFFEKLQARRGGLNILSSKDSAFCCLIESFPRILLLSLNNHILPILHFLLNFGIPPDRIPNVILAFPPILLWNLQLVQTRALALNQIHGVDKDYANLMLKYPWVLSTSIQENYKEVLAFLYSVKVPKTWIDRAIKRQPHLLGCSTNKMKLMVDQFAELGVPRKKLGQVIAKSPQLLLQKPEDFLQVVLFFENMGFDKENIGRILARCPEIFATSISKTLQRKSEFLSRIGVSKAYLPVVIRKFPELLVSDIDRTLPQRIVYLMKLGLTKKEIAFMIRTFSPLLGYSIEEVLRPKIEFLVNSMKRPVRDVVGYPRYFSYSLEKKIKPR</sequence>
<evidence type="ECO:0000256" key="2">
    <source>
        <dbReference type="ARBA" id="ARBA00022472"/>
    </source>
</evidence>
<dbReference type="GO" id="GO:0003676">
    <property type="term" value="F:nucleic acid binding"/>
    <property type="evidence" value="ECO:0007669"/>
    <property type="project" value="InterPro"/>
</dbReference>
<name>A0A3Q7XWV0_CICAR</name>
<protein>
    <submittedName>
        <fullName evidence="5">Transcription termination factor MTERF2, chloroplastic</fullName>
    </submittedName>
</protein>
<dbReference type="GO" id="GO:0006353">
    <property type="term" value="P:DNA-templated transcription termination"/>
    <property type="evidence" value="ECO:0007669"/>
    <property type="project" value="UniProtKB-KW"/>
</dbReference>
<dbReference type="RefSeq" id="XP_027193108.1">
    <property type="nucleotide sequence ID" value="XM_027337307.1"/>
</dbReference>
<keyword evidence="3" id="KW-0809">Transit peptide</keyword>
<gene>
    <name evidence="5" type="primary">LOC101506473</name>
</gene>
<keyword evidence="2" id="KW-0804">Transcription</keyword>
<reference evidence="5" key="2">
    <citation type="submission" date="2025-08" db="UniProtKB">
        <authorList>
            <consortium name="RefSeq"/>
        </authorList>
    </citation>
    <scope>IDENTIFICATION</scope>
    <source>
        <tissue evidence="5">Etiolated seedlings</tissue>
    </source>
</reference>
<keyword evidence="2" id="KW-0806">Transcription termination</keyword>
<dbReference type="InterPro" id="IPR003690">
    <property type="entry name" value="MTERF"/>
</dbReference>
<proteinExistence type="inferred from homology"/>
<accession>A0A3Q7XWV0</accession>
<keyword evidence="4" id="KW-1185">Reference proteome</keyword>
<evidence type="ECO:0000256" key="1">
    <source>
        <dbReference type="ARBA" id="ARBA00007692"/>
    </source>
</evidence>
<dbReference type="Pfam" id="PF02536">
    <property type="entry name" value="mTERF"/>
    <property type="match status" value="1"/>
</dbReference>
<reference evidence="4" key="1">
    <citation type="journal article" date="2013" name="Nat. Biotechnol.">
        <title>Draft genome sequence of chickpea (Cicer arietinum) provides a resource for trait improvement.</title>
        <authorList>
            <person name="Varshney R.K."/>
            <person name="Song C."/>
            <person name="Saxena R.K."/>
            <person name="Azam S."/>
            <person name="Yu S."/>
            <person name="Sharpe A.G."/>
            <person name="Cannon S."/>
            <person name="Baek J."/>
            <person name="Rosen B.D."/>
            <person name="Tar'an B."/>
            <person name="Millan T."/>
            <person name="Zhang X."/>
            <person name="Ramsay L.D."/>
            <person name="Iwata A."/>
            <person name="Wang Y."/>
            <person name="Nelson W."/>
            <person name="Farmer A.D."/>
            <person name="Gaur P.M."/>
            <person name="Soderlund C."/>
            <person name="Penmetsa R.V."/>
            <person name="Xu C."/>
            <person name="Bharti A.K."/>
            <person name="He W."/>
            <person name="Winter P."/>
            <person name="Zhao S."/>
            <person name="Hane J.K."/>
            <person name="Carrasquilla-Garcia N."/>
            <person name="Condie J.A."/>
            <person name="Upadhyaya H.D."/>
            <person name="Luo M.C."/>
            <person name="Thudi M."/>
            <person name="Gowda C.L."/>
            <person name="Singh N.P."/>
            <person name="Lichtenzveig J."/>
            <person name="Gali K.K."/>
            <person name="Rubio J."/>
            <person name="Nadarajan N."/>
            <person name="Dolezel J."/>
            <person name="Bansal K.C."/>
            <person name="Xu X."/>
            <person name="Edwards D."/>
            <person name="Zhang G."/>
            <person name="Kahl G."/>
            <person name="Gil J."/>
            <person name="Singh K.B."/>
            <person name="Datta S.K."/>
            <person name="Jackson S.A."/>
            <person name="Wang J."/>
            <person name="Cook D.R."/>
        </authorList>
    </citation>
    <scope>NUCLEOTIDE SEQUENCE [LARGE SCALE GENOMIC DNA]</scope>
    <source>
        <strain evidence="4">cv. CDC Frontier</strain>
    </source>
</reference>
<dbReference type="InterPro" id="IPR038538">
    <property type="entry name" value="MTERF_sf"/>
</dbReference>
<dbReference type="SMART" id="SM00733">
    <property type="entry name" value="Mterf"/>
    <property type="match status" value="7"/>
</dbReference>
<organism evidence="4 5">
    <name type="scientific">Cicer arietinum</name>
    <name type="common">Chickpea</name>
    <name type="synonym">Garbanzo</name>
    <dbReference type="NCBI Taxonomy" id="3827"/>
    <lineage>
        <taxon>Eukaryota</taxon>
        <taxon>Viridiplantae</taxon>
        <taxon>Streptophyta</taxon>
        <taxon>Embryophyta</taxon>
        <taxon>Tracheophyta</taxon>
        <taxon>Spermatophyta</taxon>
        <taxon>Magnoliopsida</taxon>
        <taxon>eudicotyledons</taxon>
        <taxon>Gunneridae</taxon>
        <taxon>Pentapetalae</taxon>
        <taxon>rosids</taxon>
        <taxon>fabids</taxon>
        <taxon>Fabales</taxon>
        <taxon>Fabaceae</taxon>
        <taxon>Papilionoideae</taxon>
        <taxon>50 kb inversion clade</taxon>
        <taxon>NPAAA clade</taxon>
        <taxon>Hologalegina</taxon>
        <taxon>IRL clade</taxon>
        <taxon>Cicereae</taxon>
        <taxon>Cicer</taxon>
    </lineage>
</organism>
<dbReference type="PANTHER" id="PTHR13068">
    <property type="entry name" value="CGI-12 PROTEIN-RELATED"/>
    <property type="match status" value="1"/>
</dbReference>
<evidence type="ECO:0000256" key="3">
    <source>
        <dbReference type="ARBA" id="ARBA00022946"/>
    </source>
</evidence>
<keyword evidence="2" id="KW-0805">Transcription regulation</keyword>
<evidence type="ECO:0000313" key="4">
    <source>
        <dbReference type="Proteomes" id="UP000087171"/>
    </source>
</evidence>
<dbReference type="STRING" id="3827.A0A3Q7XWV0"/>
<dbReference type="PaxDb" id="3827-XP_004488973.1"/>
<evidence type="ECO:0000313" key="5">
    <source>
        <dbReference type="RefSeq" id="XP_027193108.1"/>
    </source>
</evidence>
<dbReference type="Proteomes" id="UP000087171">
    <property type="component" value="Chromosome Ca1"/>
</dbReference>
<dbReference type="PANTHER" id="PTHR13068:SF151">
    <property type="entry name" value="TRANSCRIPTION TERMINATION FACTOR MTERF9, CHLOROPLASTIC"/>
    <property type="match status" value="1"/>
</dbReference>
<dbReference type="Gene3D" id="1.25.70.10">
    <property type="entry name" value="Transcription termination factor 3, mitochondrial"/>
    <property type="match status" value="1"/>
</dbReference>
<dbReference type="OrthoDB" id="637682at2759"/>